<keyword evidence="2" id="KW-1185">Reference proteome</keyword>
<dbReference type="SUPFAM" id="SSF55961">
    <property type="entry name" value="Bet v1-like"/>
    <property type="match status" value="1"/>
</dbReference>
<reference evidence="1 2" key="1">
    <citation type="submission" date="2023-09" db="EMBL/GenBank/DDBJ databases">
        <authorList>
            <person name="Rey-Velasco X."/>
        </authorList>
    </citation>
    <scope>NUCLEOTIDE SEQUENCE [LARGE SCALE GENOMIC DNA]</scope>
    <source>
        <strain evidence="1 2">W332</strain>
    </source>
</reference>
<proteinExistence type="predicted"/>
<gene>
    <name evidence="1" type="ORF">RM697_12335</name>
</gene>
<evidence type="ECO:0000313" key="2">
    <source>
        <dbReference type="Proteomes" id="UP001259492"/>
    </source>
</evidence>
<organism evidence="1 2">
    <name type="scientific">Microcosmobacter mediterraneus</name>
    <dbReference type="NCBI Taxonomy" id="3075607"/>
    <lineage>
        <taxon>Bacteria</taxon>
        <taxon>Pseudomonadati</taxon>
        <taxon>Bacteroidota</taxon>
        <taxon>Flavobacteriia</taxon>
        <taxon>Flavobacteriales</taxon>
        <taxon>Flavobacteriaceae</taxon>
        <taxon>Microcosmobacter</taxon>
    </lineage>
</organism>
<dbReference type="EMBL" id="JAVRIA010000008">
    <property type="protein sequence ID" value="MDT0559444.1"/>
    <property type="molecule type" value="Genomic_DNA"/>
</dbReference>
<sequence>MKYTIEVTIALPRDEVINKLDSVENLKHWQQGLVGVEHVSGTPGEFGARMKMQYKFGKRHMTLEETITKSNFPDEFHATYNTKGMHNIQKNFFTETSQGHTTWKSENEFLPTNFMMRVMTFLMPRAFKKQSTKYMNDFKNFAENGTSVAN</sequence>
<dbReference type="Gene3D" id="3.30.530.20">
    <property type="match status" value="1"/>
</dbReference>
<evidence type="ECO:0000313" key="1">
    <source>
        <dbReference type="EMBL" id="MDT0559444.1"/>
    </source>
</evidence>
<dbReference type="CDD" id="cd07812">
    <property type="entry name" value="SRPBCC"/>
    <property type="match status" value="1"/>
</dbReference>
<dbReference type="InterPro" id="IPR023393">
    <property type="entry name" value="START-like_dom_sf"/>
</dbReference>
<comment type="caution">
    <text evidence="1">The sequence shown here is derived from an EMBL/GenBank/DDBJ whole genome shotgun (WGS) entry which is preliminary data.</text>
</comment>
<accession>A0ABU2YMQ3</accession>
<protein>
    <submittedName>
        <fullName evidence="1">SRPBCC family protein</fullName>
    </submittedName>
</protein>
<dbReference type="Proteomes" id="UP001259492">
    <property type="component" value="Unassembled WGS sequence"/>
</dbReference>
<dbReference type="RefSeq" id="WP_311428208.1">
    <property type="nucleotide sequence ID" value="NZ_JAVRIA010000008.1"/>
</dbReference>
<name>A0ABU2YMQ3_9FLAO</name>